<proteinExistence type="predicted"/>
<gene>
    <name evidence="1" type="primary">RvY_00733-1</name>
    <name evidence="1" type="synonym">RvY_00733.1</name>
    <name evidence="1" type="ORF">RvY_00733</name>
</gene>
<keyword evidence="2" id="KW-1185">Reference proteome</keyword>
<name>A0A1D1UE93_RAMVA</name>
<dbReference type="AlphaFoldDB" id="A0A1D1UE93"/>
<evidence type="ECO:0000313" key="2">
    <source>
        <dbReference type="Proteomes" id="UP000186922"/>
    </source>
</evidence>
<accession>A0A1D1UE93</accession>
<reference evidence="1 2" key="1">
    <citation type="journal article" date="2016" name="Nat. Commun.">
        <title>Extremotolerant tardigrade genome and improved radiotolerance of human cultured cells by tardigrade-unique protein.</title>
        <authorList>
            <person name="Hashimoto T."/>
            <person name="Horikawa D.D."/>
            <person name="Saito Y."/>
            <person name="Kuwahara H."/>
            <person name="Kozuka-Hata H."/>
            <person name="Shin-I T."/>
            <person name="Minakuchi Y."/>
            <person name="Ohishi K."/>
            <person name="Motoyama A."/>
            <person name="Aizu T."/>
            <person name="Enomoto A."/>
            <person name="Kondo K."/>
            <person name="Tanaka S."/>
            <person name="Hara Y."/>
            <person name="Koshikawa S."/>
            <person name="Sagara H."/>
            <person name="Miura T."/>
            <person name="Yokobori S."/>
            <person name="Miyagawa K."/>
            <person name="Suzuki Y."/>
            <person name="Kubo T."/>
            <person name="Oyama M."/>
            <person name="Kohara Y."/>
            <person name="Fujiyama A."/>
            <person name="Arakawa K."/>
            <person name="Katayama T."/>
            <person name="Toyoda A."/>
            <person name="Kunieda T."/>
        </authorList>
    </citation>
    <scope>NUCLEOTIDE SEQUENCE [LARGE SCALE GENOMIC DNA]</scope>
    <source>
        <strain evidence="1 2">YOKOZUNA-1</strain>
    </source>
</reference>
<dbReference type="EMBL" id="BDGG01000001">
    <property type="protein sequence ID" value="GAU87956.1"/>
    <property type="molecule type" value="Genomic_DNA"/>
</dbReference>
<sequence>MKDEVAFLVQKTAKCRSPQTGVVVPTVVLDQAAATSLKHLELVLKYGRIEKYTVYQGTLGV</sequence>
<organism evidence="1 2">
    <name type="scientific">Ramazzottius varieornatus</name>
    <name type="common">Water bear</name>
    <name type="synonym">Tardigrade</name>
    <dbReference type="NCBI Taxonomy" id="947166"/>
    <lineage>
        <taxon>Eukaryota</taxon>
        <taxon>Metazoa</taxon>
        <taxon>Ecdysozoa</taxon>
        <taxon>Tardigrada</taxon>
        <taxon>Eutardigrada</taxon>
        <taxon>Parachela</taxon>
        <taxon>Hypsibioidea</taxon>
        <taxon>Ramazzottiidae</taxon>
        <taxon>Ramazzottius</taxon>
    </lineage>
</organism>
<comment type="caution">
    <text evidence="1">The sequence shown here is derived from an EMBL/GenBank/DDBJ whole genome shotgun (WGS) entry which is preliminary data.</text>
</comment>
<protein>
    <submittedName>
        <fullName evidence="1">Uncharacterized protein</fullName>
    </submittedName>
</protein>
<evidence type="ECO:0000313" key="1">
    <source>
        <dbReference type="EMBL" id="GAU87956.1"/>
    </source>
</evidence>
<dbReference type="Proteomes" id="UP000186922">
    <property type="component" value="Unassembled WGS sequence"/>
</dbReference>